<evidence type="ECO:0000313" key="1">
    <source>
        <dbReference type="EMBL" id="EGQ78319.1"/>
    </source>
</evidence>
<sequence>MGCLVSDGLSHFQVAFWRFRLPWYLSACVAELHTLHCLGFQAALQAV</sequence>
<comment type="caution">
    <text evidence="1">The sequence shown here is derived from an EMBL/GenBank/DDBJ whole genome shotgun (WGS) entry which is preliminary data.</text>
</comment>
<name>A0AA36ULU1_9NEIS</name>
<protein>
    <submittedName>
        <fullName evidence="1">Uncharacterized protein</fullName>
    </submittedName>
</protein>
<gene>
    <name evidence="1" type="ORF">HMPREF9418_0238</name>
</gene>
<dbReference type="EMBL" id="AFQE01000016">
    <property type="protein sequence ID" value="EGQ78319.1"/>
    <property type="molecule type" value="Genomic_DNA"/>
</dbReference>
<organism evidence="1 2">
    <name type="scientific">Neisseria macacae ATCC 33926</name>
    <dbReference type="NCBI Taxonomy" id="997348"/>
    <lineage>
        <taxon>Bacteria</taxon>
        <taxon>Pseudomonadati</taxon>
        <taxon>Pseudomonadota</taxon>
        <taxon>Betaproteobacteria</taxon>
        <taxon>Neisseriales</taxon>
        <taxon>Neisseriaceae</taxon>
        <taxon>Neisseria</taxon>
    </lineage>
</organism>
<proteinExistence type="predicted"/>
<evidence type="ECO:0000313" key="2">
    <source>
        <dbReference type="Proteomes" id="UP000004982"/>
    </source>
</evidence>
<accession>A0AA36ULU1</accession>
<dbReference type="AlphaFoldDB" id="A0AA36ULU1"/>
<reference evidence="1 2" key="1">
    <citation type="submission" date="2011-05" db="EMBL/GenBank/DDBJ databases">
        <authorList>
            <person name="Muzny D."/>
            <person name="Qin X."/>
            <person name="Deng J."/>
            <person name="Jiang H."/>
            <person name="Liu Y."/>
            <person name="Qu J."/>
            <person name="Song X.-Z."/>
            <person name="Zhang L."/>
            <person name="Thornton R."/>
            <person name="Coyle M."/>
            <person name="Francisco L."/>
            <person name="Jackson L."/>
            <person name="Javaid M."/>
            <person name="Korchina V."/>
            <person name="Kovar C."/>
            <person name="Mata R."/>
            <person name="Mathew T."/>
            <person name="Ngo R."/>
            <person name="Nguyen L."/>
            <person name="Nguyen N."/>
            <person name="Okwuonu G."/>
            <person name="Ongeri F."/>
            <person name="Pham C."/>
            <person name="Simmons D."/>
            <person name="Wilczek-Boney K."/>
            <person name="Hale W."/>
            <person name="Jakkamsetti A."/>
            <person name="Pham P."/>
            <person name="Ruth R."/>
            <person name="San Lucas F."/>
            <person name="Warren J."/>
            <person name="Zhang J."/>
            <person name="Zhao Z."/>
            <person name="Zhou C."/>
            <person name="Zhu D."/>
            <person name="Lee S."/>
            <person name="Bess C."/>
            <person name="Blankenburg K."/>
            <person name="Forbes L."/>
            <person name="Fu Q."/>
            <person name="Gubbala S."/>
            <person name="Hirani K."/>
            <person name="Jayaseelan J.C."/>
            <person name="Lara F."/>
            <person name="Munidasa M."/>
            <person name="Palculict T."/>
            <person name="Patil S."/>
            <person name="Pu L.-L."/>
            <person name="Saada N."/>
            <person name="Tang L."/>
            <person name="Weissenberger G."/>
            <person name="Zhu Y."/>
            <person name="Hemphill L."/>
            <person name="Shang Y."/>
            <person name="Youmans B."/>
            <person name="Ayvaz T."/>
            <person name="Ross M."/>
            <person name="Santibanez J."/>
            <person name="Aqrawi P."/>
            <person name="Gross S."/>
            <person name="Joshi V."/>
            <person name="Fowler G."/>
            <person name="Nazareth L."/>
            <person name="Reid J."/>
            <person name="Worley K."/>
            <person name="Petrosino J."/>
            <person name="Highlander S."/>
            <person name="Gibbs R."/>
        </authorList>
    </citation>
    <scope>NUCLEOTIDE SEQUENCE [LARGE SCALE GENOMIC DNA]</scope>
    <source>
        <strain evidence="1 2">ATCC 33926</strain>
    </source>
</reference>
<dbReference type="Proteomes" id="UP000004982">
    <property type="component" value="Unassembled WGS sequence"/>
</dbReference>